<dbReference type="AlphaFoldDB" id="A0AAV3UVI1"/>
<protein>
    <submittedName>
        <fullName evidence="1">Uncharacterized protein</fullName>
    </submittedName>
</protein>
<organism evidence="1 2">
    <name type="scientific">Paraglaciecola chathamensis S18K6</name>
    <dbReference type="NCBI Taxonomy" id="1127672"/>
    <lineage>
        <taxon>Bacteria</taxon>
        <taxon>Pseudomonadati</taxon>
        <taxon>Pseudomonadota</taxon>
        <taxon>Gammaproteobacteria</taxon>
        <taxon>Alteromonadales</taxon>
        <taxon>Alteromonadaceae</taxon>
        <taxon>Paraglaciecola</taxon>
    </lineage>
</organism>
<dbReference type="EMBL" id="BAEM01000019">
    <property type="protein sequence ID" value="GAC09136.1"/>
    <property type="molecule type" value="Genomic_DNA"/>
</dbReference>
<evidence type="ECO:0000313" key="1">
    <source>
        <dbReference type="EMBL" id="GAC09136.1"/>
    </source>
</evidence>
<proteinExistence type="predicted"/>
<gene>
    <name evidence="1" type="ORF">GCHA_1174</name>
</gene>
<sequence>MSYNPFPKFSGQQYLVYQYEISSDYSSPLQPNKTEVKWE</sequence>
<accession>A0AAV3UVI1</accession>
<dbReference type="Proteomes" id="UP000006320">
    <property type="component" value="Unassembled WGS sequence"/>
</dbReference>
<reference evidence="1 2" key="1">
    <citation type="journal article" date="2017" name="Antonie Van Leeuwenhoek">
        <title>Rhizobium rhizosphaerae sp. nov., a novel species isolated from rice rhizosphere.</title>
        <authorList>
            <person name="Zhao J.J."/>
            <person name="Zhang J."/>
            <person name="Zhang R.J."/>
            <person name="Zhang C.W."/>
            <person name="Yin H.Q."/>
            <person name="Zhang X.X."/>
        </authorList>
    </citation>
    <scope>NUCLEOTIDE SEQUENCE [LARGE SCALE GENOMIC DNA]</scope>
    <source>
        <strain evidence="1 2">S18K6</strain>
    </source>
</reference>
<comment type="caution">
    <text evidence="1">The sequence shown here is derived from an EMBL/GenBank/DDBJ whole genome shotgun (WGS) entry which is preliminary data.</text>
</comment>
<evidence type="ECO:0000313" key="2">
    <source>
        <dbReference type="Proteomes" id="UP000006320"/>
    </source>
</evidence>
<name>A0AAV3UVI1_9ALTE</name>